<evidence type="ECO:0000256" key="2">
    <source>
        <dbReference type="ARBA" id="ARBA00022603"/>
    </source>
</evidence>
<evidence type="ECO:0000256" key="4">
    <source>
        <dbReference type="ARBA" id="ARBA00022691"/>
    </source>
</evidence>
<evidence type="ECO:0000256" key="6">
    <source>
        <dbReference type="HAMAP-Rule" id="MF_00658"/>
    </source>
</evidence>
<dbReference type="GO" id="GO:0005737">
    <property type="term" value="C:cytoplasm"/>
    <property type="evidence" value="ECO:0007669"/>
    <property type="project" value="UniProtKB-SubCell"/>
</dbReference>
<evidence type="ECO:0000256" key="5">
    <source>
        <dbReference type="ARBA" id="ARBA00038303"/>
    </source>
</evidence>
<dbReference type="SUPFAM" id="SSF75217">
    <property type="entry name" value="alpha/beta knot"/>
    <property type="match status" value="1"/>
</dbReference>
<dbReference type="InterPro" id="IPR029026">
    <property type="entry name" value="tRNA_m1G_MTases_N"/>
</dbReference>
<dbReference type="InterPro" id="IPR003742">
    <property type="entry name" value="RlmH-like"/>
</dbReference>
<name>A0A1G9R037_9FIRM</name>
<keyword evidence="2 6" id="KW-0489">Methyltransferase</keyword>
<dbReference type="CDD" id="cd18081">
    <property type="entry name" value="RlmH-like"/>
    <property type="match status" value="1"/>
</dbReference>
<dbReference type="PANTHER" id="PTHR33603:SF1">
    <property type="entry name" value="RIBOSOMAL RNA LARGE SUBUNIT METHYLTRANSFERASE H"/>
    <property type="match status" value="1"/>
</dbReference>
<dbReference type="AlphaFoldDB" id="A0A1G9R037"/>
<keyword evidence="4 6" id="KW-0949">S-adenosyl-L-methionine</keyword>
<evidence type="ECO:0000313" key="8">
    <source>
        <dbReference type="Proteomes" id="UP000199476"/>
    </source>
</evidence>
<organism evidence="7 8">
    <name type="scientific">Halarsenatibacter silvermanii</name>
    <dbReference type="NCBI Taxonomy" id="321763"/>
    <lineage>
        <taxon>Bacteria</taxon>
        <taxon>Bacillati</taxon>
        <taxon>Bacillota</taxon>
        <taxon>Clostridia</taxon>
        <taxon>Halanaerobiales</taxon>
        <taxon>Halarsenatibacteraceae</taxon>
        <taxon>Halarsenatibacter</taxon>
    </lineage>
</organism>
<reference evidence="7 8" key="1">
    <citation type="submission" date="2016-10" db="EMBL/GenBank/DDBJ databases">
        <authorList>
            <person name="de Groot N.N."/>
        </authorList>
    </citation>
    <scope>NUCLEOTIDE SEQUENCE [LARGE SCALE GENOMIC DNA]</scope>
    <source>
        <strain evidence="7 8">SLAS-1</strain>
    </source>
</reference>
<dbReference type="PANTHER" id="PTHR33603">
    <property type="entry name" value="METHYLTRANSFERASE"/>
    <property type="match status" value="1"/>
</dbReference>
<protein>
    <recommendedName>
        <fullName evidence="6">Ribosomal RNA large subunit methyltransferase H</fullName>
        <ecNumber evidence="6">2.1.1.177</ecNumber>
    </recommendedName>
    <alternativeName>
        <fullName evidence="6">23S rRNA (pseudouridine1915-N3)-methyltransferase</fullName>
    </alternativeName>
    <alternativeName>
        <fullName evidence="6">23S rRNA m3Psi1915 methyltransferase</fullName>
    </alternativeName>
    <alternativeName>
        <fullName evidence="6">rRNA (pseudouridine-N3-)-methyltransferase RlmH</fullName>
    </alternativeName>
</protein>
<dbReference type="PIRSF" id="PIRSF004505">
    <property type="entry name" value="MT_bac"/>
    <property type="match status" value="1"/>
</dbReference>
<gene>
    <name evidence="6" type="primary">rlmH</name>
    <name evidence="7" type="ORF">SAMN04488692_1194</name>
</gene>
<dbReference type="EC" id="2.1.1.177" evidence="6"/>
<dbReference type="STRING" id="321763.SAMN04488692_1194"/>
<comment type="similarity">
    <text evidence="5 6">Belongs to the RNA methyltransferase RlmH family.</text>
</comment>
<feature type="binding site" evidence="6">
    <location>
        <begin position="128"/>
        <end position="133"/>
    </location>
    <ligand>
        <name>S-adenosyl-L-methionine</name>
        <dbReference type="ChEBI" id="CHEBI:59789"/>
    </ligand>
</feature>
<dbReference type="NCBIfam" id="NF000985">
    <property type="entry name" value="PRK00103.1-3"/>
    <property type="match status" value="1"/>
</dbReference>
<dbReference type="Pfam" id="PF02590">
    <property type="entry name" value="SPOUT_MTase"/>
    <property type="match status" value="1"/>
</dbReference>
<dbReference type="InterPro" id="IPR029028">
    <property type="entry name" value="Alpha/beta_knot_MTases"/>
</dbReference>
<dbReference type="Gene3D" id="3.40.1280.10">
    <property type="match status" value="1"/>
</dbReference>
<proteinExistence type="inferred from homology"/>
<evidence type="ECO:0000256" key="1">
    <source>
        <dbReference type="ARBA" id="ARBA00022552"/>
    </source>
</evidence>
<keyword evidence="3 6" id="KW-0808">Transferase</keyword>
<comment type="subunit">
    <text evidence="6">Homodimer.</text>
</comment>
<keyword evidence="8" id="KW-1185">Reference proteome</keyword>
<keyword evidence="6" id="KW-0963">Cytoplasm</keyword>
<evidence type="ECO:0000256" key="3">
    <source>
        <dbReference type="ARBA" id="ARBA00022679"/>
    </source>
</evidence>
<comment type="catalytic activity">
    <reaction evidence="6">
        <text>pseudouridine(1915) in 23S rRNA + S-adenosyl-L-methionine = N(3)-methylpseudouridine(1915) in 23S rRNA + S-adenosyl-L-homocysteine + H(+)</text>
        <dbReference type="Rhea" id="RHEA:42752"/>
        <dbReference type="Rhea" id="RHEA-COMP:10221"/>
        <dbReference type="Rhea" id="RHEA-COMP:10222"/>
        <dbReference type="ChEBI" id="CHEBI:15378"/>
        <dbReference type="ChEBI" id="CHEBI:57856"/>
        <dbReference type="ChEBI" id="CHEBI:59789"/>
        <dbReference type="ChEBI" id="CHEBI:65314"/>
        <dbReference type="ChEBI" id="CHEBI:74486"/>
        <dbReference type="EC" id="2.1.1.177"/>
    </reaction>
</comment>
<dbReference type="HAMAP" id="MF_00658">
    <property type="entry name" value="23SrRNA_methyltr_H"/>
    <property type="match status" value="1"/>
</dbReference>
<dbReference type="GO" id="GO:0070038">
    <property type="term" value="F:rRNA (pseudouridine-N3-)-methyltransferase activity"/>
    <property type="evidence" value="ECO:0007669"/>
    <property type="project" value="UniProtKB-UniRule"/>
</dbReference>
<sequence>MMEINVIAVGKIKEDYIVQGINEYTQRLSSYCNLNIIEVKEASMAGKNEKNAGDIIKKKEGERLLEKLPERGYDIALDARGKPMTSEGLAKSINNLQVKGHSSLNFLIGGSLGLSEEVLDSVDYSLALSRMTFTHQMIRLILLEQLYRAFKIKSNEPYHK</sequence>
<dbReference type="Proteomes" id="UP000199476">
    <property type="component" value="Unassembled WGS sequence"/>
</dbReference>
<comment type="function">
    <text evidence="6">Specifically methylates the pseudouridine at position 1915 (m3Psi1915) in 23S rRNA.</text>
</comment>
<accession>A0A1G9R037</accession>
<feature type="binding site" evidence="6">
    <location>
        <position position="77"/>
    </location>
    <ligand>
        <name>S-adenosyl-L-methionine</name>
        <dbReference type="ChEBI" id="CHEBI:59789"/>
    </ligand>
</feature>
<dbReference type="NCBIfam" id="TIGR00246">
    <property type="entry name" value="tRNA_RlmH_YbeA"/>
    <property type="match status" value="1"/>
</dbReference>
<keyword evidence="1 6" id="KW-0698">rRNA processing</keyword>
<comment type="subcellular location">
    <subcellularLocation>
        <location evidence="6">Cytoplasm</location>
    </subcellularLocation>
</comment>
<evidence type="ECO:0000313" key="7">
    <source>
        <dbReference type="EMBL" id="SDM15815.1"/>
    </source>
</evidence>
<feature type="binding site" evidence="6">
    <location>
        <position position="109"/>
    </location>
    <ligand>
        <name>S-adenosyl-L-methionine</name>
        <dbReference type="ChEBI" id="CHEBI:59789"/>
    </ligand>
</feature>
<dbReference type="EMBL" id="FNGO01000019">
    <property type="protein sequence ID" value="SDM15815.1"/>
    <property type="molecule type" value="Genomic_DNA"/>
</dbReference>